<accession>A0A2G4U8E2</accession>
<proteinExistence type="predicted"/>
<reference evidence="1 2" key="1">
    <citation type="submission" date="2017-10" db="EMBL/GenBank/DDBJ databases">
        <authorList>
            <person name="Banno H."/>
            <person name="Chua N.-H."/>
        </authorList>
    </citation>
    <scope>NUCLEOTIDE SEQUENCE [LARGE SCALE GENOMIC DNA]</scope>
    <source>
        <strain evidence="1 2">SCPM-O-B-7607</strain>
    </source>
</reference>
<dbReference type="EMBL" id="PEHN01000001">
    <property type="protein sequence ID" value="PHZ29504.1"/>
    <property type="molecule type" value="Genomic_DNA"/>
</dbReference>
<sequence>MVNPIHDQIAIFINKGSDYDMKYNLAFVLLLTPFSLFATQHCPAIDTITQVGAAYTAKTAEGGEWIGLLQGTLPAQSAIKDFSEALLILDSDRDKGSLIDQGNFQKCTYNLETEGKQIDMYYDNKTWLVSISGKPHWKYQQSPLLEIYLCSDVAAEECKFDILPQESTS</sequence>
<evidence type="ECO:0000313" key="1">
    <source>
        <dbReference type="EMBL" id="PHZ29504.1"/>
    </source>
</evidence>
<dbReference type="InterPro" id="IPR022231">
    <property type="entry name" value="DUF3757"/>
</dbReference>
<protein>
    <submittedName>
        <fullName evidence="1">DUF3757 domain-containing protein</fullName>
    </submittedName>
</protein>
<dbReference type="Proteomes" id="UP000229378">
    <property type="component" value="Unassembled WGS sequence"/>
</dbReference>
<comment type="caution">
    <text evidence="1">The sequence shown here is derived from an EMBL/GenBank/DDBJ whole genome shotgun (WGS) entry which is preliminary data.</text>
</comment>
<dbReference type="AlphaFoldDB" id="A0A2G4U8E2"/>
<gene>
    <name evidence="1" type="ORF">CS533_01890</name>
</gene>
<dbReference type="Pfam" id="PF12582">
    <property type="entry name" value="DUF3757"/>
    <property type="match status" value="1"/>
</dbReference>
<evidence type="ECO:0000313" key="2">
    <source>
        <dbReference type="Proteomes" id="UP000229378"/>
    </source>
</evidence>
<name>A0A2G4U8E2_YERBE</name>
<organism evidence="1 2">
    <name type="scientific">Yersinia bercovieri</name>
    <dbReference type="NCBI Taxonomy" id="634"/>
    <lineage>
        <taxon>Bacteria</taxon>
        <taxon>Pseudomonadati</taxon>
        <taxon>Pseudomonadota</taxon>
        <taxon>Gammaproteobacteria</taxon>
        <taxon>Enterobacterales</taxon>
        <taxon>Yersiniaceae</taxon>
        <taxon>Yersinia</taxon>
    </lineage>
</organism>